<dbReference type="CDD" id="cd14066">
    <property type="entry name" value="STKc_IRAK"/>
    <property type="match status" value="1"/>
</dbReference>
<dbReference type="PROSITE" id="PS00108">
    <property type="entry name" value="PROTEIN_KINASE_ST"/>
    <property type="match status" value="1"/>
</dbReference>
<dbReference type="FunFam" id="3.30.200.20:FF:000142">
    <property type="entry name" value="Cysteine-rich receptor-like protein kinase 10"/>
    <property type="match status" value="1"/>
</dbReference>
<feature type="domain" description="Protein kinase" evidence="18">
    <location>
        <begin position="65"/>
        <end position="341"/>
    </location>
</feature>
<keyword evidence="2 16" id="KW-0723">Serine/threonine-protein kinase</keyword>
<proteinExistence type="inferred from homology"/>
<keyword evidence="5 17" id="KW-0812">Transmembrane</keyword>
<evidence type="ECO:0000256" key="10">
    <source>
        <dbReference type="ARBA" id="ARBA00022840"/>
    </source>
</evidence>
<gene>
    <name evidence="19" type="ORF">MIMGU_mgv1a019495mg</name>
</gene>
<dbReference type="STRING" id="4155.A0A022R1N2"/>
<sequence>MNIIIIICVPIVAFILLALGVGIFVKKRMKHEAKEFINPDFSGDISTIESIQHHFGKIRAATNNFSDDNKLGQGGFGAVYMGKLVHGKEIAVKRLSKDSGQGDQEFKNEVLLLAKLQHRNLVRLLGFSIEGIERLLVYEFVRNGSLDQILFDRTKSSKLDWNSRYRIIVGIAKGVLYLHEDSRLMIIHRDLKASNVLLDGNMNPKIADFGMARLVVPDATIESTNLIVGTYGYMAPEYARYGHFSVKSDVFSFGVIVLEIITGRKIFTQNEEDRGDLLSCAWRSWREGTISNLIDRTLSETNGGQPDMVRCIHIALLCVQQNTASRPTMASVVVMLNSSTITLPIPTEPGFYFSRTTSILHLESPNTQSPNNTYSSMGD</sequence>
<dbReference type="InterPro" id="IPR011009">
    <property type="entry name" value="Kinase-like_dom_sf"/>
</dbReference>
<dbReference type="PANTHER" id="PTHR27002:SF1073">
    <property type="entry name" value="CYSTEINE-RICH RECEPTOR-LIKE PROTEIN KINASE 29"/>
    <property type="match status" value="1"/>
</dbReference>
<evidence type="ECO:0000256" key="11">
    <source>
        <dbReference type="ARBA" id="ARBA00022989"/>
    </source>
</evidence>
<feature type="transmembrane region" description="Helical" evidence="17">
    <location>
        <begin position="6"/>
        <end position="25"/>
    </location>
</feature>
<evidence type="ECO:0000313" key="19">
    <source>
        <dbReference type="EMBL" id="EYU34181.1"/>
    </source>
</evidence>
<evidence type="ECO:0000256" key="12">
    <source>
        <dbReference type="ARBA" id="ARBA00023136"/>
    </source>
</evidence>
<organism evidence="19 20">
    <name type="scientific">Erythranthe guttata</name>
    <name type="common">Yellow monkey flower</name>
    <name type="synonym">Mimulus guttatus</name>
    <dbReference type="NCBI Taxonomy" id="4155"/>
    <lineage>
        <taxon>Eukaryota</taxon>
        <taxon>Viridiplantae</taxon>
        <taxon>Streptophyta</taxon>
        <taxon>Embryophyta</taxon>
        <taxon>Tracheophyta</taxon>
        <taxon>Spermatophyta</taxon>
        <taxon>Magnoliopsida</taxon>
        <taxon>eudicotyledons</taxon>
        <taxon>Gunneridae</taxon>
        <taxon>Pentapetalae</taxon>
        <taxon>asterids</taxon>
        <taxon>lamiids</taxon>
        <taxon>Lamiales</taxon>
        <taxon>Phrymaceae</taxon>
        <taxon>Erythranthe</taxon>
    </lineage>
</organism>
<keyword evidence="13" id="KW-0675">Receptor</keyword>
<feature type="non-terminal residue" evidence="19">
    <location>
        <position position="379"/>
    </location>
</feature>
<evidence type="ECO:0000256" key="3">
    <source>
        <dbReference type="ARBA" id="ARBA00022553"/>
    </source>
</evidence>
<dbReference type="InterPro" id="IPR008271">
    <property type="entry name" value="Ser/Thr_kinase_AS"/>
</dbReference>
<dbReference type="AlphaFoldDB" id="A0A022R1N2"/>
<dbReference type="InterPro" id="IPR001245">
    <property type="entry name" value="Ser-Thr/Tyr_kinase_cat_dom"/>
</dbReference>
<protein>
    <recommendedName>
        <fullName evidence="18">Protein kinase domain-containing protein</fullName>
    </recommendedName>
</protein>
<dbReference type="Proteomes" id="UP000030748">
    <property type="component" value="Unassembled WGS sequence"/>
</dbReference>
<dbReference type="eggNOG" id="ENOG502QWDY">
    <property type="taxonomic scope" value="Eukaryota"/>
</dbReference>
<dbReference type="InterPro" id="IPR017441">
    <property type="entry name" value="Protein_kinase_ATP_BS"/>
</dbReference>
<dbReference type="PROSITE" id="PS50011">
    <property type="entry name" value="PROTEIN_KINASE_DOM"/>
    <property type="match status" value="1"/>
</dbReference>
<evidence type="ECO:0000256" key="9">
    <source>
        <dbReference type="ARBA" id="ARBA00022777"/>
    </source>
</evidence>
<dbReference type="GO" id="GO:0009737">
    <property type="term" value="P:response to abscisic acid"/>
    <property type="evidence" value="ECO:0007669"/>
    <property type="project" value="UniProtKB-ARBA"/>
</dbReference>
<keyword evidence="9" id="KW-0418">Kinase</keyword>
<dbReference type="Gene3D" id="1.10.510.10">
    <property type="entry name" value="Transferase(Phosphotransferase) domain 1"/>
    <property type="match status" value="1"/>
</dbReference>
<dbReference type="EMBL" id="KI630716">
    <property type="protein sequence ID" value="EYU34181.1"/>
    <property type="molecule type" value="Genomic_DNA"/>
</dbReference>
<evidence type="ECO:0000256" key="14">
    <source>
        <dbReference type="ARBA" id="ARBA00023180"/>
    </source>
</evidence>
<name>A0A022R1N2_ERYGU</name>
<dbReference type="InterPro" id="IPR000719">
    <property type="entry name" value="Prot_kinase_dom"/>
</dbReference>
<feature type="binding site" evidence="15">
    <location>
        <position position="93"/>
    </location>
    <ligand>
        <name>ATP</name>
        <dbReference type="ChEBI" id="CHEBI:30616"/>
    </ligand>
</feature>
<keyword evidence="7" id="KW-0677">Repeat</keyword>
<dbReference type="GO" id="GO:0006955">
    <property type="term" value="P:immune response"/>
    <property type="evidence" value="ECO:0000318"/>
    <property type="project" value="GO_Central"/>
</dbReference>
<evidence type="ECO:0000256" key="5">
    <source>
        <dbReference type="ARBA" id="ARBA00022692"/>
    </source>
</evidence>
<dbReference type="GO" id="GO:0007165">
    <property type="term" value="P:signal transduction"/>
    <property type="evidence" value="ECO:0000318"/>
    <property type="project" value="GO_Central"/>
</dbReference>
<evidence type="ECO:0000256" key="1">
    <source>
        <dbReference type="ARBA" id="ARBA00004167"/>
    </source>
</evidence>
<comment type="similarity">
    <text evidence="16">Belongs to the protein kinase superfamily.</text>
</comment>
<evidence type="ECO:0000256" key="2">
    <source>
        <dbReference type="ARBA" id="ARBA00022527"/>
    </source>
</evidence>
<keyword evidence="4" id="KW-0808">Transferase</keyword>
<reference evidence="19 20" key="1">
    <citation type="journal article" date="2013" name="Proc. Natl. Acad. Sci. U.S.A.">
        <title>Fine-scale variation in meiotic recombination in Mimulus inferred from population shotgun sequencing.</title>
        <authorList>
            <person name="Hellsten U."/>
            <person name="Wright K.M."/>
            <person name="Jenkins J."/>
            <person name="Shu S."/>
            <person name="Yuan Y."/>
            <person name="Wessler S.R."/>
            <person name="Schmutz J."/>
            <person name="Willis J.H."/>
            <person name="Rokhsar D.S."/>
        </authorList>
    </citation>
    <scope>NUCLEOTIDE SEQUENCE [LARGE SCALE GENOMIC DNA]</scope>
    <source>
        <strain evidence="20">cv. DUN x IM62</strain>
    </source>
</reference>
<dbReference type="SMART" id="SM00220">
    <property type="entry name" value="S_TKc"/>
    <property type="match status" value="1"/>
</dbReference>
<dbReference type="GO" id="GO:0005886">
    <property type="term" value="C:plasma membrane"/>
    <property type="evidence" value="ECO:0000318"/>
    <property type="project" value="GO_Central"/>
</dbReference>
<evidence type="ECO:0000256" key="15">
    <source>
        <dbReference type="PROSITE-ProRule" id="PRU10141"/>
    </source>
</evidence>
<evidence type="ECO:0000256" key="8">
    <source>
        <dbReference type="ARBA" id="ARBA00022741"/>
    </source>
</evidence>
<evidence type="ECO:0000256" key="17">
    <source>
        <dbReference type="SAM" id="Phobius"/>
    </source>
</evidence>
<keyword evidence="11 17" id="KW-1133">Transmembrane helix</keyword>
<evidence type="ECO:0000256" key="13">
    <source>
        <dbReference type="ARBA" id="ARBA00023170"/>
    </source>
</evidence>
<keyword evidence="3" id="KW-0597">Phosphoprotein</keyword>
<keyword evidence="12 17" id="KW-0472">Membrane</keyword>
<keyword evidence="10 15" id="KW-0067">ATP-binding</keyword>
<keyword evidence="20" id="KW-1185">Reference proteome</keyword>
<dbReference type="PANTHER" id="PTHR27002">
    <property type="entry name" value="RECEPTOR-LIKE SERINE/THREONINE-PROTEIN KINASE SD1-8"/>
    <property type="match status" value="1"/>
</dbReference>
<evidence type="ECO:0000313" key="20">
    <source>
        <dbReference type="Proteomes" id="UP000030748"/>
    </source>
</evidence>
<comment type="subcellular location">
    <subcellularLocation>
        <location evidence="1">Membrane</location>
        <topology evidence="1">Single-pass membrane protein</topology>
    </subcellularLocation>
</comment>
<dbReference type="PROSITE" id="PS00107">
    <property type="entry name" value="PROTEIN_KINASE_ATP"/>
    <property type="match status" value="1"/>
</dbReference>
<dbReference type="SUPFAM" id="SSF56112">
    <property type="entry name" value="Protein kinase-like (PK-like)"/>
    <property type="match status" value="1"/>
</dbReference>
<keyword evidence="6" id="KW-0732">Signal</keyword>
<dbReference type="Pfam" id="PF07714">
    <property type="entry name" value="PK_Tyr_Ser-Thr"/>
    <property type="match status" value="1"/>
</dbReference>
<dbReference type="FunFam" id="1.10.510.10:FF:000343">
    <property type="entry name" value="Cysteine-rich receptor-like protein kinase 28"/>
    <property type="match status" value="1"/>
</dbReference>
<keyword evidence="14" id="KW-0325">Glycoprotein</keyword>
<evidence type="ECO:0000256" key="16">
    <source>
        <dbReference type="RuleBase" id="RU000304"/>
    </source>
</evidence>
<evidence type="ECO:0000259" key="18">
    <source>
        <dbReference type="PROSITE" id="PS50011"/>
    </source>
</evidence>
<evidence type="ECO:0000256" key="4">
    <source>
        <dbReference type="ARBA" id="ARBA00022679"/>
    </source>
</evidence>
<evidence type="ECO:0000256" key="6">
    <source>
        <dbReference type="ARBA" id="ARBA00022729"/>
    </source>
</evidence>
<keyword evidence="8 15" id="KW-0547">Nucleotide-binding</keyword>
<accession>A0A022R1N2</accession>
<evidence type="ECO:0000256" key="7">
    <source>
        <dbReference type="ARBA" id="ARBA00022737"/>
    </source>
</evidence>
<dbReference type="Gene3D" id="3.30.200.20">
    <property type="entry name" value="Phosphorylase Kinase, domain 1"/>
    <property type="match status" value="1"/>
</dbReference>
<dbReference type="GO" id="GO:0004674">
    <property type="term" value="F:protein serine/threonine kinase activity"/>
    <property type="evidence" value="ECO:0000318"/>
    <property type="project" value="GO_Central"/>
</dbReference>
<dbReference type="GO" id="GO:0005524">
    <property type="term" value="F:ATP binding"/>
    <property type="evidence" value="ECO:0007669"/>
    <property type="project" value="UniProtKB-UniRule"/>
</dbReference>